<sequence length="400" mass="46267">MRNSKQRRKHLKSFSKAISVDNSKFSSTQGNQHVSMPQVSTLLNKLRHEAQPKNRDQRSIELLPTPAYKYLMRDYLNQVEGEQKECIENDLRMRISGPLPPKSWRGVWYLETNMNESDNLQSQIEVRKARKKAWDGERNISLPFFNLELSSSSFDLPSLSTICINTITLNIKTYISCPYFSNLPTHLKQNILSSLSIHNPLTDDLLKLFIDSEYDELDISNSSISLECLKRSFWRIVNDRDIENDIVEDWEDFIDRSESDDTDLISFRYFKSPDSSLIGKMPMKDSKTLSTRYISKVPELRRLNVSFTRNIPIIPLSKLITSTIPLLSHLSIAGCSNYEDGPQALRILSTGLINLVFLEISHNDWVTDNVILQYINWDRDLKCLKILVAICCFAWKDVDM</sequence>
<proteinExistence type="predicted"/>
<feature type="non-terminal residue" evidence="1">
    <location>
        <position position="400"/>
    </location>
</feature>
<accession>A0ACA9MA96</accession>
<reference evidence="1" key="1">
    <citation type="submission" date="2021-06" db="EMBL/GenBank/DDBJ databases">
        <authorList>
            <person name="Kallberg Y."/>
            <person name="Tangrot J."/>
            <person name="Rosling A."/>
        </authorList>
    </citation>
    <scope>NUCLEOTIDE SEQUENCE</scope>
    <source>
        <strain evidence="1">AU212A</strain>
    </source>
</reference>
<protein>
    <submittedName>
        <fullName evidence="1">3142_t:CDS:1</fullName>
    </submittedName>
</protein>
<name>A0ACA9MA96_9GLOM</name>
<dbReference type="Proteomes" id="UP000789860">
    <property type="component" value="Unassembled WGS sequence"/>
</dbReference>
<organism evidence="1 2">
    <name type="scientific">Scutellospora calospora</name>
    <dbReference type="NCBI Taxonomy" id="85575"/>
    <lineage>
        <taxon>Eukaryota</taxon>
        <taxon>Fungi</taxon>
        <taxon>Fungi incertae sedis</taxon>
        <taxon>Mucoromycota</taxon>
        <taxon>Glomeromycotina</taxon>
        <taxon>Glomeromycetes</taxon>
        <taxon>Diversisporales</taxon>
        <taxon>Gigasporaceae</taxon>
        <taxon>Scutellospora</taxon>
    </lineage>
</organism>
<evidence type="ECO:0000313" key="2">
    <source>
        <dbReference type="Proteomes" id="UP000789860"/>
    </source>
</evidence>
<gene>
    <name evidence="1" type="ORF">SCALOS_LOCUS6040</name>
</gene>
<keyword evidence="2" id="KW-1185">Reference proteome</keyword>
<comment type="caution">
    <text evidence="1">The sequence shown here is derived from an EMBL/GenBank/DDBJ whole genome shotgun (WGS) entry which is preliminary data.</text>
</comment>
<dbReference type="EMBL" id="CAJVPM010010819">
    <property type="protein sequence ID" value="CAG8576516.1"/>
    <property type="molecule type" value="Genomic_DNA"/>
</dbReference>
<evidence type="ECO:0000313" key="1">
    <source>
        <dbReference type="EMBL" id="CAG8576516.1"/>
    </source>
</evidence>